<dbReference type="Pfam" id="PF13400">
    <property type="entry name" value="Tad"/>
    <property type="match status" value="1"/>
</dbReference>
<reference evidence="3" key="1">
    <citation type="journal article" date="2014" name="Int. J. Syst. Evol. Microbiol.">
        <title>Complete genome sequence of Corynebacterium casei LMG S-19264T (=DSM 44701T), isolated from a smear-ripened cheese.</title>
        <authorList>
            <consortium name="US DOE Joint Genome Institute (JGI-PGF)"/>
            <person name="Walter F."/>
            <person name="Albersmeier A."/>
            <person name="Kalinowski J."/>
            <person name="Ruckert C."/>
        </authorList>
    </citation>
    <scope>NUCLEOTIDE SEQUENCE</scope>
    <source>
        <strain evidence="3">KCTC 12344</strain>
    </source>
</reference>
<name>A0AA87Y835_9BURK</name>
<feature type="transmembrane region" description="Helical" evidence="1">
    <location>
        <begin position="12"/>
        <end position="31"/>
    </location>
</feature>
<reference evidence="3" key="2">
    <citation type="submission" date="2022-12" db="EMBL/GenBank/DDBJ databases">
        <authorList>
            <person name="Sun Q."/>
            <person name="Kim S."/>
        </authorList>
    </citation>
    <scope>NUCLEOTIDE SEQUENCE</scope>
    <source>
        <strain evidence="3">KCTC 12344</strain>
    </source>
</reference>
<evidence type="ECO:0000313" key="3">
    <source>
        <dbReference type="EMBL" id="GGY93177.1"/>
    </source>
</evidence>
<dbReference type="RefSeq" id="WP_189568908.1">
    <property type="nucleotide sequence ID" value="NZ_BMWW01000004.1"/>
</dbReference>
<keyword evidence="1" id="KW-0472">Membrane</keyword>
<dbReference type="EMBL" id="BMWW01000004">
    <property type="protein sequence ID" value="GGY93177.1"/>
    <property type="molecule type" value="Genomic_DNA"/>
</dbReference>
<evidence type="ECO:0000256" key="1">
    <source>
        <dbReference type="SAM" id="Phobius"/>
    </source>
</evidence>
<dbReference type="InterPro" id="IPR028087">
    <property type="entry name" value="Tad_N"/>
</dbReference>
<evidence type="ECO:0000259" key="2">
    <source>
        <dbReference type="Pfam" id="PF13400"/>
    </source>
</evidence>
<dbReference type="AlphaFoldDB" id="A0AA87Y835"/>
<keyword evidence="1" id="KW-1133">Transmembrane helix</keyword>
<dbReference type="PROSITE" id="PS51257">
    <property type="entry name" value="PROKAR_LIPOPROTEIN"/>
    <property type="match status" value="1"/>
</dbReference>
<accession>A0AA87Y835</accession>
<comment type="caution">
    <text evidence="3">The sequence shown here is derived from an EMBL/GenBank/DDBJ whole genome shotgun (WGS) entry which is preliminary data.</text>
</comment>
<protein>
    <recommendedName>
        <fullName evidence="2">Putative Flp pilus-assembly TadG-like N-terminal domain-containing protein</fullName>
    </recommendedName>
</protein>
<evidence type="ECO:0000313" key="4">
    <source>
        <dbReference type="Proteomes" id="UP000619512"/>
    </source>
</evidence>
<keyword evidence="1" id="KW-0812">Transmembrane</keyword>
<sequence length="466" mass="47710">MNALRQRQGGAIAIMYALMLPAVLGCIGLALDLGICYLRRSQLQNAADSIALGAAQALNGTPGGIAAAADRAFRMSLGMRVGLSSELAWNSAALRFAGSPDAPESDWLPVYAAGPAAATLRYARVDMNVLDDATRYVQPVLMGVLGAGLDPVNLAPVVVAGPTAGNITPLAVCAMSNKASDTRANPGNPELIQYGFRFGVGYNLLELNPTGTGAGEYFYVDPMHVAGGDTTSFDETAVAPFMCTGTVGYAGFVNGKARLRRPGSFNLWQQLNSRFGTYGGAPACNPTAAPPDSNIRSYAGASATWLTQPPTRLAARPGTATGRLQTIADDPPPLSTATVPGDYGILWAYGPAKTPSGAPVALAAFGALYPSTPAGAIKGGTGYTSAGAYLSGGYSAAPPGTGRPKRRLLYIPLLRCPVAAGTQVEGDVVAIARFLLTAPASATEVPAEFAGTVTDAALPATIGLLR</sequence>
<proteinExistence type="predicted"/>
<organism evidence="3 4">
    <name type="scientific">Pseudoduganella plicata</name>
    <dbReference type="NCBI Taxonomy" id="321984"/>
    <lineage>
        <taxon>Bacteria</taxon>
        <taxon>Pseudomonadati</taxon>
        <taxon>Pseudomonadota</taxon>
        <taxon>Betaproteobacteria</taxon>
        <taxon>Burkholderiales</taxon>
        <taxon>Oxalobacteraceae</taxon>
        <taxon>Telluria group</taxon>
        <taxon>Pseudoduganella</taxon>
    </lineage>
</organism>
<gene>
    <name evidence="3" type="ORF">GCM10007388_28330</name>
</gene>
<feature type="domain" description="Putative Flp pilus-assembly TadG-like N-terminal" evidence="2">
    <location>
        <begin position="10"/>
        <end position="57"/>
    </location>
</feature>
<dbReference type="Proteomes" id="UP000619512">
    <property type="component" value="Unassembled WGS sequence"/>
</dbReference>